<dbReference type="Pfam" id="PF05199">
    <property type="entry name" value="GMC_oxred_C"/>
    <property type="match status" value="2"/>
</dbReference>
<evidence type="ECO:0000313" key="6">
    <source>
        <dbReference type="Proteomes" id="UP000007266"/>
    </source>
</evidence>
<keyword evidence="6" id="KW-1185">Reference proteome</keyword>
<comment type="similarity">
    <text evidence="1 2">Belongs to the GMC oxidoreductase family.</text>
</comment>
<feature type="domain" description="Glucose-methanol-choline oxidoreductase N-terminal" evidence="4">
    <location>
        <begin position="201"/>
        <end position="215"/>
    </location>
</feature>
<dbReference type="InterPro" id="IPR000172">
    <property type="entry name" value="GMC_OxRdtase_N"/>
</dbReference>
<dbReference type="Gene3D" id="3.30.560.10">
    <property type="entry name" value="Glucose Oxidase, domain 3"/>
    <property type="match status" value="2"/>
</dbReference>
<keyword evidence="2" id="KW-0274">FAD</keyword>
<dbReference type="PROSITE" id="PS00623">
    <property type="entry name" value="GMC_OXRED_1"/>
    <property type="match status" value="1"/>
</dbReference>
<dbReference type="PANTHER" id="PTHR11552">
    <property type="entry name" value="GLUCOSE-METHANOL-CHOLINE GMC OXIDOREDUCTASE"/>
    <property type="match status" value="1"/>
</dbReference>
<gene>
    <name evidence="5" type="primary">AUGUSTUS-3.0.2_32860</name>
    <name evidence="5" type="ORF">TcasGA2_TC032860</name>
</gene>
<reference evidence="5 6" key="2">
    <citation type="journal article" date="2010" name="Nucleic Acids Res.">
        <title>BeetleBase in 2010: revisions to provide comprehensive genomic information for Tribolium castaneum.</title>
        <authorList>
            <person name="Kim H.S."/>
            <person name="Murphy T."/>
            <person name="Xia J."/>
            <person name="Caragea D."/>
            <person name="Park Y."/>
            <person name="Beeman R.W."/>
            <person name="Lorenzen M.D."/>
            <person name="Butcher S."/>
            <person name="Manak J.R."/>
            <person name="Brown S.J."/>
        </authorList>
    </citation>
    <scope>GENOME REANNOTATION</scope>
    <source>
        <strain evidence="5 6">Georgia GA2</strain>
    </source>
</reference>
<evidence type="ECO:0000313" key="5">
    <source>
        <dbReference type="EMBL" id="KYB28064.1"/>
    </source>
</evidence>
<evidence type="ECO:0000256" key="2">
    <source>
        <dbReference type="RuleBase" id="RU003968"/>
    </source>
</evidence>
<dbReference type="SUPFAM" id="SSF51905">
    <property type="entry name" value="FAD/NAD(P)-binding domain"/>
    <property type="match status" value="2"/>
</dbReference>
<dbReference type="PANTHER" id="PTHR11552:SF158">
    <property type="entry name" value="GH23626P-RELATED"/>
    <property type="match status" value="1"/>
</dbReference>
<evidence type="ECO:0000259" key="3">
    <source>
        <dbReference type="PROSITE" id="PS00623"/>
    </source>
</evidence>
<dbReference type="InterPro" id="IPR007867">
    <property type="entry name" value="GMC_OxRtase_C"/>
</dbReference>
<dbReference type="Pfam" id="PF00732">
    <property type="entry name" value="GMC_oxred_N"/>
    <property type="match status" value="2"/>
</dbReference>
<dbReference type="GO" id="GO:0016491">
    <property type="term" value="F:oxidoreductase activity"/>
    <property type="evidence" value="ECO:0000318"/>
    <property type="project" value="GO_Central"/>
</dbReference>
<feature type="domain" description="Glucose-methanol-choline oxidoreductase N-terminal" evidence="3">
    <location>
        <begin position="27"/>
        <end position="50"/>
    </location>
</feature>
<dbReference type="PROSITE" id="PS00624">
    <property type="entry name" value="GMC_OXRED_2"/>
    <property type="match status" value="2"/>
</dbReference>
<organism evidence="5 6">
    <name type="scientific">Tribolium castaneum</name>
    <name type="common">Red flour beetle</name>
    <dbReference type="NCBI Taxonomy" id="7070"/>
    <lineage>
        <taxon>Eukaryota</taxon>
        <taxon>Metazoa</taxon>
        <taxon>Ecdysozoa</taxon>
        <taxon>Arthropoda</taxon>
        <taxon>Hexapoda</taxon>
        <taxon>Insecta</taxon>
        <taxon>Pterygota</taxon>
        <taxon>Neoptera</taxon>
        <taxon>Endopterygota</taxon>
        <taxon>Coleoptera</taxon>
        <taxon>Polyphaga</taxon>
        <taxon>Cucujiformia</taxon>
        <taxon>Tenebrionidae</taxon>
        <taxon>Tenebrionidae incertae sedis</taxon>
        <taxon>Tribolium</taxon>
    </lineage>
</organism>
<protein>
    <submittedName>
        <fullName evidence="5">Glucose dehydrogenase [FAD, quinone]-like Protein</fullName>
    </submittedName>
</protein>
<evidence type="ECO:0000256" key="1">
    <source>
        <dbReference type="ARBA" id="ARBA00010790"/>
    </source>
</evidence>
<dbReference type="EMBL" id="KQ971338">
    <property type="protein sequence ID" value="KYB28064.1"/>
    <property type="molecule type" value="Genomic_DNA"/>
</dbReference>
<dbReference type="eggNOG" id="KOG1238">
    <property type="taxonomic scope" value="Eukaryota"/>
</dbReference>
<dbReference type="InParanoid" id="A0A139WJK1"/>
<proteinExistence type="inferred from homology"/>
<dbReference type="GO" id="GO:0050660">
    <property type="term" value="F:flavin adenine dinucleotide binding"/>
    <property type="evidence" value="ECO:0007669"/>
    <property type="project" value="InterPro"/>
</dbReference>
<name>A0A139WJK1_TRICA</name>
<accession>A0A139WJK1</accession>
<dbReference type="SUPFAM" id="SSF54373">
    <property type="entry name" value="FAD-linked reductases, C-terminal domain"/>
    <property type="match status" value="2"/>
</dbReference>
<dbReference type="STRING" id="7070.A0A139WJK1"/>
<dbReference type="OMA" id="PASIIEH"/>
<dbReference type="Proteomes" id="UP000007266">
    <property type="component" value="Linkage group 4"/>
</dbReference>
<dbReference type="AlphaFoldDB" id="A0A139WJK1"/>
<dbReference type="InterPro" id="IPR036188">
    <property type="entry name" value="FAD/NAD-bd_sf"/>
</dbReference>
<keyword evidence="2" id="KW-0285">Flavoprotein</keyword>
<reference evidence="5 6" key="1">
    <citation type="journal article" date="2008" name="Nature">
        <title>The genome of the model beetle and pest Tribolium castaneum.</title>
        <authorList>
            <consortium name="Tribolium Genome Sequencing Consortium"/>
            <person name="Richards S."/>
            <person name="Gibbs R.A."/>
            <person name="Weinstock G.M."/>
            <person name="Brown S.J."/>
            <person name="Denell R."/>
            <person name="Beeman R.W."/>
            <person name="Gibbs R."/>
            <person name="Beeman R.W."/>
            <person name="Brown S.J."/>
            <person name="Bucher G."/>
            <person name="Friedrich M."/>
            <person name="Grimmelikhuijzen C.J."/>
            <person name="Klingler M."/>
            <person name="Lorenzen M."/>
            <person name="Richards S."/>
            <person name="Roth S."/>
            <person name="Schroder R."/>
            <person name="Tautz D."/>
            <person name="Zdobnov E.M."/>
            <person name="Muzny D."/>
            <person name="Gibbs R.A."/>
            <person name="Weinstock G.M."/>
            <person name="Attaway T."/>
            <person name="Bell S."/>
            <person name="Buhay C.J."/>
            <person name="Chandrabose M.N."/>
            <person name="Chavez D."/>
            <person name="Clerk-Blankenburg K.P."/>
            <person name="Cree A."/>
            <person name="Dao M."/>
            <person name="Davis C."/>
            <person name="Chacko J."/>
            <person name="Dinh H."/>
            <person name="Dugan-Rocha S."/>
            <person name="Fowler G."/>
            <person name="Garner T.T."/>
            <person name="Garnes J."/>
            <person name="Gnirke A."/>
            <person name="Hawes A."/>
            <person name="Hernandez J."/>
            <person name="Hines S."/>
            <person name="Holder M."/>
            <person name="Hume J."/>
            <person name="Jhangiani S.N."/>
            <person name="Joshi V."/>
            <person name="Khan Z.M."/>
            <person name="Jackson L."/>
            <person name="Kovar C."/>
            <person name="Kowis A."/>
            <person name="Lee S."/>
            <person name="Lewis L.R."/>
            <person name="Margolis J."/>
            <person name="Morgan M."/>
            <person name="Nazareth L.V."/>
            <person name="Nguyen N."/>
            <person name="Okwuonu G."/>
            <person name="Parker D."/>
            <person name="Richards S."/>
            <person name="Ruiz S.J."/>
            <person name="Santibanez J."/>
            <person name="Savard J."/>
            <person name="Scherer S.E."/>
            <person name="Schneider B."/>
            <person name="Sodergren E."/>
            <person name="Tautz D."/>
            <person name="Vattahil S."/>
            <person name="Villasana D."/>
            <person name="White C.S."/>
            <person name="Wright R."/>
            <person name="Park Y."/>
            <person name="Beeman R.W."/>
            <person name="Lord J."/>
            <person name="Oppert B."/>
            <person name="Lorenzen M."/>
            <person name="Brown S."/>
            <person name="Wang L."/>
            <person name="Savard J."/>
            <person name="Tautz D."/>
            <person name="Richards S."/>
            <person name="Weinstock G."/>
            <person name="Gibbs R.A."/>
            <person name="Liu Y."/>
            <person name="Worley K."/>
            <person name="Weinstock G."/>
            <person name="Elsik C.G."/>
            <person name="Reese J.T."/>
            <person name="Elhaik E."/>
            <person name="Landan G."/>
            <person name="Graur D."/>
            <person name="Arensburger P."/>
            <person name="Atkinson P."/>
            <person name="Beeman R.W."/>
            <person name="Beidler J."/>
            <person name="Brown S.J."/>
            <person name="Demuth J.P."/>
            <person name="Drury D.W."/>
            <person name="Du Y.Z."/>
            <person name="Fujiwara H."/>
            <person name="Lorenzen M."/>
            <person name="Maselli V."/>
            <person name="Osanai M."/>
            <person name="Park Y."/>
            <person name="Robertson H.M."/>
            <person name="Tu Z."/>
            <person name="Wang J.J."/>
            <person name="Wang S."/>
            <person name="Richards S."/>
            <person name="Song H."/>
            <person name="Zhang L."/>
            <person name="Sodergren E."/>
            <person name="Werner D."/>
            <person name="Stanke M."/>
            <person name="Morgenstern B."/>
            <person name="Solovyev V."/>
            <person name="Kosarev P."/>
            <person name="Brown G."/>
            <person name="Chen H.C."/>
            <person name="Ermolaeva O."/>
            <person name="Hlavina W."/>
            <person name="Kapustin Y."/>
            <person name="Kiryutin B."/>
            <person name="Kitts P."/>
            <person name="Maglott D."/>
            <person name="Pruitt K."/>
            <person name="Sapojnikov V."/>
            <person name="Souvorov A."/>
            <person name="Mackey A.J."/>
            <person name="Waterhouse R.M."/>
            <person name="Wyder S."/>
            <person name="Zdobnov E.M."/>
            <person name="Zdobnov E.M."/>
            <person name="Wyder S."/>
            <person name="Kriventseva E.V."/>
            <person name="Kadowaki T."/>
            <person name="Bork P."/>
            <person name="Aranda M."/>
            <person name="Bao R."/>
            <person name="Beermann A."/>
            <person name="Berns N."/>
            <person name="Bolognesi R."/>
            <person name="Bonneton F."/>
            <person name="Bopp D."/>
            <person name="Brown S.J."/>
            <person name="Bucher G."/>
            <person name="Butts T."/>
            <person name="Chaumot A."/>
            <person name="Denell R.E."/>
            <person name="Ferrier D.E."/>
            <person name="Friedrich M."/>
            <person name="Gordon C.M."/>
            <person name="Jindra M."/>
            <person name="Klingler M."/>
            <person name="Lan Q."/>
            <person name="Lattorff H.M."/>
            <person name="Laudet V."/>
            <person name="von Levetsow C."/>
            <person name="Liu Z."/>
            <person name="Lutz R."/>
            <person name="Lynch J.A."/>
            <person name="da Fonseca R.N."/>
            <person name="Posnien N."/>
            <person name="Reuter R."/>
            <person name="Roth S."/>
            <person name="Savard J."/>
            <person name="Schinko J.B."/>
            <person name="Schmitt C."/>
            <person name="Schoppmeier M."/>
            <person name="Schroder R."/>
            <person name="Shippy T.D."/>
            <person name="Simonnet F."/>
            <person name="Marques-Souza H."/>
            <person name="Tautz D."/>
            <person name="Tomoyasu Y."/>
            <person name="Trauner J."/>
            <person name="Van der Zee M."/>
            <person name="Vervoort M."/>
            <person name="Wittkopp N."/>
            <person name="Wimmer E.A."/>
            <person name="Yang X."/>
            <person name="Jones A.K."/>
            <person name="Sattelle D.B."/>
            <person name="Ebert P.R."/>
            <person name="Nelson D."/>
            <person name="Scott J.G."/>
            <person name="Beeman R.W."/>
            <person name="Muthukrishnan S."/>
            <person name="Kramer K.J."/>
            <person name="Arakane Y."/>
            <person name="Beeman R.W."/>
            <person name="Zhu Q."/>
            <person name="Hogenkamp D."/>
            <person name="Dixit R."/>
            <person name="Oppert B."/>
            <person name="Jiang H."/>
            <person name="Zou Z."/>
            <person name="Marshall J."/>
            <person name="Elpidina E."/>
            <person name="Vinokurov K."/>
            <person name="Oppert C."/>
            <person name="Zou Z."/>
            <person name="Evans J."/>
            <person name="Lu Z."/>
            <person name="Zhao P."/>
            <person name="Sumathipala N."/>
            <person name="Altincicek B."/>
            <person name="Vilcinskas A."/>
            <person name="Williams M."/>
            <person name="Hultmark D."/>
            <person name="Hetru C."/>
            <person name="Jiang H."/>
            <person name="Grimmelikhuijzen C.J."/>
            <person name="Hauser F."/>
            <person name="Cazzamali G."/>
            <person name="Williamson M."/>
            <person name="Park Y."/>
            <person name="Li B."/>
            <person name="Tanaka Y."/>
            <person name="Predel R."/>
            <person name="Neupert S."/>
            <person name="Schachtner J."/>
            <person name="Verleyen P."/>
            <person name="Raible F."/>
            <person name="Bork P."/>
            <person name="Friedrich M."/>
            <person name="Walden K.K."/>
            <person name="Robertson H.M."/>
            <person name="Angeli S."/>
            <person name="Foret S."/>
            <person name="Bucher G."/>
            <person name="Schuetz S."/>
            <person name="Maleszka R."/>
            <person name="Wimmer E.A."/>
            <person name="Beeman R.W."/>
            <person name="Lorenzen M."/>
            <person name="Tomoyasu Y."/>
            <person name="Miller S.C."/>
            <person name="Grossmann D."/>
            <person name="Bucher G."/>
        </authorList>
    </citation>
    <scope>NUCLEOTIDE SEQUENCE [LARGE SCALE GENOMIC DNA]</scope>
    <source>
        <strain evidence="5 6">Georgia GA2</strain>
    </source>
</reference>
<dbReference type="GO" id="GO:0016614">
    <property type="term" value="F:oxidoreductase activity, acting on CH-OH group of donors"/>
    <property type="evidence" value="ECO:0007669"/>
    <property type="project" value="InterPro"/>
</dbReference>
<evidence type="ECO:0000259" key="4">
    <source>
        <dbReference type="PROSITE" id="PS00624"/>
    </source>
</evidence>
<sequence length="927" mass="102749">MNWGYYSTSQKNCCLGMKDQKCMVPRGKSIGGSSALNAVLYVRGNPQDYDRWEALGNPGWSYKDVLPYFIKSENSQIDGDPDYHGIGGFWNVEYSFPASDLYENFIAACDELNMTRLDYNGKGQIGTDRSQINIKHGKRQSLGTAFLDNARKRANIDIITNALVTKVIINPESKEAQGVEFVTKEEKFAATAVREVILSAGAINSPQILMLSGVGPKKHLEELGIEVIEDLPVGENLLEHPLFPGLVIQTNYTLPGTTMEILLDQYLQGLGPLTSPAHVDSIGFLHTGDGPADLPTVEYLFIPPGGSTLPILNRVYNYDDNLVYNFLSRINSRSDITVYLALLHQKSKGRITLQSTSPIDFPLIDLNMFAEPEDVDNLIEGIEFVMNLTKTEAFKKINANLLNVPICTEFTKYSKQYWECMIRQMAQTIYHACGTTAMGPNKTSSVVDSNLKVHGIGKLRVVDAGVFPTTISGHTNAPAVMVAEKIADVIKNEYGNPGWSYKDVLPYFTKSENSQIDGDPDYHGIGGFWNVEYSFPASDLYENFITACDELNMTRLDYNGKKQIGFDKSQINTKHGKRQSLGTAFLDNARKRKNIDVVTNALVTKIIINPQSKEAKGVEFVTKNKKYSATATAGAVNSPQILMLSGVGPKKHLEELGIEVIEDLPVGENLLDHPLFPGLVIQTNYTLPDTTIKMLLEQYLKGQGPLTSSMLKTIAFIHTGDGPEDLPTVEYLFIPPSGPTQPILKRIYNYDVNLALNFLSRINSRSDITVYLTLLHQKSKGRITLQSKNPIDFPLVDLNMFAEAEDIDNLIEGIEFVMNLTKTEAFKKINAKLLDVPICSDFTKHSRQYWECMIRQMAQTIYHTCGTTAMGPNKTTSVVDRDLKVHGIGKLRVVSAAVFPTTISGHANAPAVMVAEKIADAIKKEYA</sequence>
<dbReference type="InterPro" id="IPR012132">
    <property type="entry name" value="GMC_OxRdtase"/>
</dbReference>
<dbReference type="Gene3D" id="3.50.50.60">
    <property type="entry name" value="FAD/NAD(P)-binding domain"/>
    <property type="match status" value="2"/>
</dbReference>
<feature type="domain" description="Glucose-methanol-choline oxidoreductase N-terminal" evidence="4">
    <location>
        <begin position="634"/>
        <end position="648"/>
    </location>
</feature>